<dbReference type="STRING" id="1382798.PK35_14410"/>
<gene>
    <name evidence="1" type="ORF">PK35_14410</name>
</gene>
<dbReference type="Proteomes" id="UP000032361">
    <property type="component" value="Unassembled WGS sequence"/>
</dbReference>
<dbReference type="AlphaFoldDB" id="A0A0D7VXL4"/>
<dbReference type="SUPFAM" id="SSF101898">
    <property type="entry name" value="NHL repeat"/>
    <property type="match status" value="1"/>
</dbReference>
<dbReference type="RefSeq" id="WP_044627265.1">
    <property type="nucleotide sequence ID" value="NZ_JTDV01000014.1"/>
</dbReference>
<keyword evidence="2" id="KW-1185">Reference proteome</keyword>
<accession>A0A0D7VXL4</accession>
<comment type="caution">
    <text evidence="1">The sequence shown here is derived from an EMBL/GenBank/DDBJ whole genome shotgun (WGS) entry which is preliminary data.</text>
</comment>
<dbReference type="EMBL" id="JTDV01000014">
    <property type="protein sequence ID" value="KJD31591.1"/>
    <property type="molecule type" value="Genomic_DNA"/>
</dbReference>
<sequence length="277" mass="32334">MLKHAYLFLFILIANCQNTIVDLPKDLSEVSGNEITVKNDGIWMLNDSGNKAHLFLVNYNGAVERKLKIDAKNHDWEDITSDEKGNIYIGDFGNNNNKRTNLKILKVNASDLTSDKKIEVETISFSYENQKKYPPKKDKLYFDCEAFFYFNNYFYLFTKTRVKNEYGKTKLYKLPAKKGKQEAKLIGTYNFGENNNDWVTAADIRDDGKEIAILTQRQIYLFRDFKNDDFFNGNMESIQFNKTTQKEGICYKKNNTLYVTDEKNDESEGNLYTFKTH</sequence>
<dbReference type="OrthoDB" id="5599486at2"/>
<evidence type="ECO:0000313" key="1">
    <source>
        <dbReference type="EMBL" id="KJD31591.1"/>
    </source>
</evidence>
<proteinExistence type="predicted"/>
<reference evidence="1 2" key="1">
    <citation type="journal article" date="2015" name="Antonie Van Leeuwenhoek">
        <title>Tamlana nanhaiensis sp. nov., isolated from surface seawater collected from the South China Sea.</title>
        <authorList>
            <person name="Liu X."/>
            <person name="Lai Q."/>
            <person name="Du Y."/>
            <person name="Li G."/>
            <person name="Sun F."/>
            <person name="Shao Z."/>
        </authorList>
    </citation>
    <scope>NUCLEOTIDE SEQUENCE [LARGE SCALE GENOMIC DNA]</scope>
    <source>
        <strain evidence="1 2">FHC16</strain>
    </source>
</reference>
<evidence type="ECO:0000313" key="2">
    <source>
        <dbReference type="Proteomes" id="UP000032361"/>
    </source>
</evidence>
<protein>
    <submittedName>
        <fullName evidence="1">Uncharacterized protein</fullName>
    </submittedName>
</protein>
<organism evidence="1 2">
    <name type="scientific">Neotamlana nanhaiensis</name>
    <dbReference type="NCBI Taxonomy" id="1382798"/>
    <lineage>
        <taxon>Bacteria</taxon>
        <taxon>Pseudomonadati</taxon>
        <taxon>Bacteroidota</taxon>
        <taxon>Flavobacteriia</taxon>
        <taxon>Flavobacteriales</taxon>
        <taxon>Flavobacteriaceae</taxon>
        <taxon>Neotamlana</taxon>
    </lineage>
</organism>
<name>A0A0D7VXL4_9FLAO</name>
<dbReference type="PATRIC" id="fig|1382798.3.peg.1446"/>